<dbReference type="Pfam" id="PF09336">
    <property type="entry name" value="Vps4_C"/>
    <property type="match status" value="1"/>
</dbReference>
<evidence type="ECO:0000313" key="10">
    <source>
        <dbReference type="Proteomes" id="UP000566819"/>
    </source>
</evidence>
<dbReference type="InterPro" id="IPR050304">
    <property type="entry name" value="MT-severing_AAA_ATPase"/>
</dbReference>
<evidence type="ECO:0000256" key="5">
    <source>
        <dbReference type="ARBA" id="ARBA00022840"/>
    </source>
</evidence>
<keyword evidence="10" id="KW-1185">Reference proteome</keyword>
<dbReference type="GO" id="GO:0005524">
    <property type="term" value="F:ATP binding"/>
    <property type="evidence" value="ECO:0007669"/>
    <property type="project" value="UniProtKB-KW"/>
</dbReference>
<reference evidence="9 10" key="1">
    <citation type="submission" date="2020-03" db="EMBL/GenBank/DDBJ databases">
        <title>Draft Genome Sequence of Cudoniella acicularis.</title>
        <authorList>
            <person name="Buettner E."/>
            <person name="Kellner H."/>
        </authorList>
    </citation>
    <scope>NUCLEOTIDE SEQUENCE [LARGE SCALE GENOMIC DNA]</scope>
    <source>
        <strain evidence="9 10">DSM 108380</strain>
    </source>
</reference>
<accession>A0A8H4R7T5</accession>
<evidence type="ECO:0000256" key="4">
    <source>
        <dbReference type="ARBA" id="ARBA00022753"/>
    </source>
</evidence>
<dbReference type="Gene3D" id="1.10.8.60">
    <property type="match status" value="1"/>
</dbReference>
<dbReference type="GO" id="GO:0016197">
    <property type="term" value="P:endosomal transport"/>
    <property type="evidence" value="ECO:0007669"/>
    <property type="project" value="TreeGrafter"/>
</dbReference>
<dbReference type="Gene3D" id="1.10.238.10">
    <property type="entry name" value="EF-hand"/>
    <property type="match status" value="1"/>
</dbReference>
<evidence type="ECO:0000313" key="9">
    <source>
        <dbReference type="EMBL" id="KAF4624346.1"/>
    </source>
</evidence>
<proteinExistence type="inferred from homology"/>
<keyword evidence="4" id="KW-0967">Endosome</keyword>
<dbReference type="InterPro" id="IPR003959">
    <property type="entry name" value="ATPase_AAA_core"/>
</dbReference>
<evidence type="ECO:0000256" key="6">
    <source>
        <dbReference type="ARBA" id="ARBA00023136"/>
    </source>
</evidence>
<comment type="caution">
    <text evidence="9">The sequence shown here is derived from an EMBL/GenBank/DDBJ whole genome shotgun (WGS) entry which is preliminary data.</text>
</comment>
<evidence type="ECO:0000256" key="1">
    <source>
        <dbReference type="ARBA" id="ARBA00004481"/>
    </source>
</evidence>
<keyword evidence="5" id="KW-0067">ATP-binding</keyword>
<dbReference type="InterPro" id="IPR015415">
    <property type="entry name" value="Spast_Vps4_C"/>
</dbReference>
<dbReference type="PANTHER" id="PTHR23074">
    <property type="entry name" value="AAA DOMAIN-CONTAINING"/>
    <property type="match status" value="1"/>
</dbReference>
<dbReference type="PROSITE" id="PS00674">
    <property type="entry name" value="AAA"/>
    <property type="match status" value="1"/>
</dbReference>
<evidence type="ECO:0000259" key="8">
    <source>
        <dbReference type="PROSITE" id="PS50031"/>
    </source>
</evidence>
<gene>
    <name evidence="9" type="ORF">G7Y89_g13823</name>
</gene>
<dbReference type="EMBL" id="JAAMPI010001683">
    <property type="protein sequence ID" value="KAF4624346.1"/>
    <property type="molecule type" value="Genomic_DNA"/>
</dbReference>
<feature type="domain" description="EH" evidence="8">
    <location>
        <begin position="291"/>
        <end position="347"/>
    </location>
</feature>
<keyword evidence="6" id="KW-0472">Membrane</keyword>
<dbReference type="InterPro" id="IPR003593">
    <property type="entry name" value="AAA+_ATPase"/>
</dbReference>
<dbReference type="FunFam" id="1.10.8.60:FF:000015">
    <property type="entry name" value="vacuolar protein sorting-associated protein 4A"/>
    <property type="match status" value="1"/>
</dbReference>
<dbReference type="GO" id="GO:0007033">
    <property type="term" value="P:vacuole organization"/>
    <property type="evidence" value="ECO:0007669"/>
    <property type="project" value="TreeGrafter"/>
</dbReference>
<keyword evidence="3" id="KW-0547">Nucleotide-binding</keyword>
<protein>
    <recommendedName>
        <fullName evidence="8">EH domain-containing protein</fullName>
    </recommendedName>
</protein>
<dbReference type="SUPFAM" id="SSF52540">
    <property type="entry name" value="P-loop containing nucleoside triphosphate hydrolases"/>
    <property type="match status" value="1"/>
</dbReference>
<sequence>MPFFIFGHKRGSWVIGNDLFIRYHNISSTNIEKNDGENLIGNVDWGSIGPDLEMWRKKNGVYYRTENANLSADISGKGVSHLTFSPGGGWFVRYNDGYARLSMKGTFPKLFHTDAAKDMNTRGTAAWSLQRTTITNVFFGAEESFLIVYDDRVYSWRGLSLDLGKELNRMYEEGWTMTKNTCLCPYNVDYYYAEWTKNTTPYRYTNPVIETVRSYNLPPSPLLEPLFVRQIFEGQYPTVIPKEEEPIGSEAPESRLSVETLHDMCEDLFNFVKEGESMTGDEFKEMWGSLLPAEDLAKIWGPTGLDENGTYTLDEFTLAFYLVLRRYGGGSLPKEITMATILKAKKQNSSPARKPSLWTHDVVLKCQRCENPFPDLIGLSAAWEHTLKDGTRAHLCLMCYCLYCPEWAKAVTFTWVKIIKLPEELKEGQAVCDTCFKGIFGEYFSCDKLRKEMEKKQTDSTLGIDFLEPSSPNHSSKPTNPSSSGENNNDSFNKSSNPFISTSDQANKPKNLDEDSEDANPSSLKEGEKQLSESLERAIVKESPNVNWDDVAGFEAAKEELQEAVILPVRFPQLFSGKRKPRRDILLYGPPGTGKSYLAKAVAAEAGSTLFSISSSDMTSKWLGESERLVKTLFQMARENKPSVIFIDELDALCGTRDTPCTNPHLAGLKTEFMVQIDGAGHDNDGILLLAATNLPWSLDLAIRRRFQKKVYIPLPDEEARAQMFQIHVGDSVTNLTEDNYKDFAKKTEGLSGSDMNIAVRDAFMQPVKKVSSPKHWTKVVHEGAEKLTPCKPTDPSAMLMGWRKVSASQLLELKVEFGVFCGFEKNLAKL</sequence>
<dbReference type="Proteomes" id="UP000566819">
    <property type="component" value="Unassembled WGS sequence"/>
</dbReference>
<dbReference type="GO" id="GO:0045324">
    <property type="term" value="P:late endosome to vacuole transport"/>
    <property type="evidence" value="ECO:0007669"/>
    <property type="project" value="UniProtKB-ARBA"/>
</dbReference>
<dbReference type="InterPro" id="IPR003960">
    <property type="entry name" value="ATPase_AAA_CS"/>
</dbReference>
<dbReference type="OrthoDB" id="3546533at2759"/>
<organism evidence="9 10">
    <name type="scientific">Cudoniella acicularis</name>
    <dbReference type="NCBI Taxonomy" id="354080"/>
    <lineage>
        <taxon>Eukaryota</taxon>
        <taxon>Fungi</taxon>
        <taxon>Dikarya</taxon>
        <taxon>Ascomycota</taxon>
        <taxon>Pezizomycotina</taxon>
        <taxon>Leotiomycetes</taxon>
        <taxon>Helotiales</taxon>
        <taxon>Tricladiaceae</taxon>
        <taxon>Cudoniella</taxon>
    </lineage>
</organism>
<comment type="similarity">
    <text evidence="2">Belongs to the AAA ATPase family.</text>
</comment>
<evidence type="ECO:0000256" key="3">
    <source>
        <dbReference type="ARBA" id="ARBA00022741"/>
    </source>
</evidence>
<dbReference type="InterPro" id="IPR011992">
    <property type="entry name" value="EF-hand-dom_pair"/>
</dbReference>
<comment type="subcellular location">
    <subcellularLocation>
        <location evidence="1">Endosome membrane</location>
        <topology evidence="1">Peripheral membrane protein</topology>
    </subcellularLocation>
</comment>
<dbReference type="PROSITE" id="PS50031">
    <property type="entry name" value="EH"/>
    <property type="match status" value="1"/>
</dbReference>
<dbReference type="SMART" id="SM00382">
    <property type="entry name" value="AAA"/>
    <property type="match status" value="1"/>
</dbReference>
<dbReference type="InterPro" id="IPR000261">
    <property type="entry name" value="EH_dom"/>
</dbReference>
<dbReference type="GO" id="GO:0016887">
    <property type="term" value="F:ATP hydrolysis activity"/>
    <property type="evidence" value="ECO:0007669"/>
    <property type="project" value="InterPro"/>
</dbReference>
<evidence type="ECO:0000256" key="7">
    <source>
        <dbReference type="SAM" id="MobiDB-lite"/>
    </source>
</evidence>
<dbReference type="AlphaFoldDB" id="A0A8H4R7T5"/>
<dbReference type="Pfam" id="PF00004">
    <property type="entry name" value="AAA"/>
    <property type="match status" value="1"/>
</dbReference>
<feature type="compositionally biased region" description="Polar residues" evidence="7">
    <location>
        <begin position="470"/>
        <end position="508"/>
    </location>
</feature>
<dbReference type="InterPro" id="IPR027417">
    <property type="entry name" value="P-loop_NTPase"/>
</dbReference>
<evidence type="ECO:0000256" key="2">
    <source>
        <dbReference type="ARBA" id="ARBA00006914"/>
    </source>
</evidence>
<dbReference type="SUPFAM" id="SSF47473">
    <property type="entry name" value="EF-hand"/>
    <property type="match status" value="1"/>
</dbReference>
<dbReference type="Gene3D" id="3.40.50.300">
    <property type="entry name" value="P-loop containing nucleotide triphosphate hydrolases"/>
    <property type="match status" value="1"/>
</dbReference>
<name>A0A8H4R7T5_9HELO</name>
<feature type="region of interest" description="Disordered" evidence="7">
    <location>
        <begin position="461"/>
        <end position="533"/>
    </location>
</feature>
<dbReference type="GO" id="GO:0010008">
    <property type="term" value="C:endosome membrane"/>
    <property type="evidence" value="ECO:0007669"/>
    <property type="project" value="UniProtKB-SubCell"/>
</dbReference>
<dbReference type="FunFam" id="3.40.50.300:FF:000043">
    <property type="entry name" value="Vacuolar protein sorting-associated protein 4"/>
    <property type="match status" value="1"/>
</dbReference>
<dbReference type="PANTHER" id="PTHR23074:SF83">
    <property type="entry name" value="VACUOLAR PROTEIN SORTING-ASSOCIATED PROTEIN 4A"/>
    <property type="match status" value="1"/>
</dbReference>